<gene>
    <name evidence="1" type="ORF">SEMRO_1148_G246470.1</name>
</gene>
<dbReference type="Proteomes" id="UP001153069">
    <property type="component" value="Unassembled WGS sequence"/>
</dbReference>
<sequence>MMKRSTFQTCKLSTCHRFYTEPTSSTNFSQIGNKTFKSLSATFFVIHATLIELNLDKSAFGNSKLYTVEMGSLDF</sequence>
<name>A0A9N8EL73_9STRA</name>
<organism evidence="1 2">
    <name type="scientific">Seminavis robusta</name>
    <dbReference type="NCBI Taxonomy" id="568900"/>
    <lineage>
        <taxon>Eukaryota</taxon>
        <taxon>Sar</taxon>
        <taxon>Stramenopiles</taxon>
        <taxon>Ochrophyta</taxon>
        <taxon>Bacillariophyta</taxon>
        <taxon>Bacillariophyceae</taxon>
        <taxon>Bacillariophycidae</taxon>
        <taxon>Naviculales</taxon>
        <taxon>Naviculaceae</taxon>
        <taxon>Seminavis</taxon>
    </lineage>
</organism>
<evidence type="ECO:0000313" key="2">
    <source>
        <dbReference type="Proteomes" id="UP001153069"/>
    </source>
</evidence>
<dbReference type="EMBL" id="CAICTM010001146">
    <property type="protein sequence ID" value="CAB9520939.1"/>
    <property type="molecule type" value="Genomic_DNA"/>
</dbReference>
<comment type="caution">
    <text evidence="1">The sequence shown here is derived from an EMBL/GenBank/DDBJ whole genome shotgun (WGS) entry which is preliminary data.</text>
</comment>
<dbReference type="AlphaFoldDB" id="A0A9N8EL73"/>
<proteinExistence type="predicted"/>
<evidence type="ECO:0000313" key="1">
    <source>
        <dbReference type="EMBL" id="CAB9520939.1"/>
    </source>
</evidence>
<protein>
    <submittedName>
        <fullName evidence="1">Uncharacterized protein</fullName>
    </submittedName>
</protein>
<accession>A0A9N8EL73</accession>
<reference evidence="1" key="1">
    <citation type="submission" date="2020-06" db="EMBL/GenBank/DDBJ databases">
        <authorList>
            <consortium name="Plant Systems Biology data submission"/>
        </authorList>
    </citation>
    <scope>NUCLEOTIDE SEQUENCE</scope>
    <source>
        <strain evidence="1">D6</strain>
    </source>
</reference>
<keyword evidence="2" id="KW-1185">Reference proteome</keyword>